<evidence type="ECO:0000313" key="2">
    <source>
        <dbReference type="Proteomes" id="UP000194903"/>
    </source>
</evidence>
<evidence type="ECO:0000313" key="1">
    <source>
        <dbReference type="EMBL" id="OUM19554.1"/>
    </source>
</evidence>
<dbReference type="AlphaFoldDB" id="A0A252F168"/>
<comment type="caution">
    <text evidence="1">The sequence shown here is derived from an EMBL/GenBank/DDBJ whole genome shotgun (WGS) entry which is preliminary data.</text>
</comment>
<protein>
    <submittedName>
        <fullName evidence="1">Uncharacterized protein</fullName>
    </submittedName>
</protein>
<accession>A0A252F168</accession>
<reference evidence="1 2" key="1">
    <citation type="submission" date="2017-05" db="EMBL/GenBank/DDBJ databases">
        <title>Butyricicoccus porcorum sp. nov. a butyrate-producing bacterium from the swine intestinal tract.</title>
        <authorList>
            <person name="Trachsel J."/>
            <person name="Humphrey S."/>
            <person name="Allen H.K."/>
        </authorList>
    </citation>
    <scope>NUCLEOTIDE SEQUENCE [LARGE SCALE GENOMIC DNA]</scope>
    <source>
        <strain evidence="1">BB10</strain>
    </source>
</reference>
<gene>
    <name evidence="1" type="ORF">CBW42_12285</name>
</gene>
<proteinExistence type="predicted"/>
<name>A0A252F168_9FIRM</name>
<sequence>MSRKTAVTILLCFVCAAVIGVCAMAGVSKWNQHQAELERQQQLEAYSAQLTDSFDALYEMEAGLLDRMAKQQQAGSSDREVLIDAIEAIRSPMEALAAADAPEGLSEVQQHFSNAAESFGSMADTVTELLADKNQNSEALRSAAVGLLPDAVDAFDQLRYGVEALEESGAPVPDSAQKLTEELNALLDSGVSSMLTRQD</sequence>
<organism evidence="1 2">
    <name type="scientific">Butyricicoccus porcorum</name>
    <dbReference type="NCBI Taxonomy" id="1945634"/>
    <lineage>
        <taxon>Bacteria</taxon>
        <taxon>Bacillati</taxon>
        <taxon>Bacillota</taxon>
        <taxon>Clostridia</taxon>
        <taxon>Eubacteriales</taxon>
        <taxon>Butyricicoccaceae</taxon>
        <taxon>Butyricicoccus</taxon>
    </lineage>
</organism>
<keyword evidence="2" id="KW-1185">Reference proteome</keyword>
<dbReference type="EMBL" id="NHOC01000014">
    <property type="protein sequence ID" value="OUM19554.1"/>
    <property type="molecule type" value="Genomic_DNA"/>
</dbReference>
<dbReference type="RefSeq" id="WP_087022013.1">
    <property type="nucleotide sequence ID" value="NZ_CP178353.1"/>
</dbReference>
<dbReference type="Proteomes" id="UP000194903">
    <property type="component" value="Unassembled WGS sequence"/>
</dbReference>